<comment type="similarity">
    <text evidence="2">Belongs to the krueppel C2H2-type zinc-finger protein family.</text>
</comment>
<dbReference type="EnsemblMetazoa" id="GPAI007493-RA">
    <property type="protein sequence ID" value="GPAI007493-PA"/>
    <property type="gene ID" value="GPAI007493"/>
</dbReference>
<organism evidence="12 13">
    <name type="scientific">Glossina pallidipes</name>
    <name type="common">Tsetse fly</name>
    <dbReference type="NCBI Taxonomy" id="7398"/>
    <lineage>
        <taxon>Eukaryota</taxon>
        <taxon>Metazoa</taxon>
        <taxon>Ecdysozoa</taxon>
        <taxon>Arthropoda</taxon>
        <taxon>Hexapoda</taxon>
        <taxon>Insecta</taxon>
        <taxon>Pterygota</taxon>
        <taxon>Neoptera</taxon>
        <taxon>Endopterygota</taxon>
        <taxon>Diptera</taxon>
        <taxon>Brachycera</taxon>
        <taxon>Muscomorpha</taxon>
        <taxon>Hippoboscoidea</taxon>
        <taxon>Glossinidae</taxon>
        <taxon>Glossina</taxon>
    </lineage>
</organism>
<dbReference type="InterPro" id="IPR036236">
    <property type="entry name" value="Znf_C2H2_sf"/>
</dbReference>
<feature type="domain" description="C2H2-type" evidence="11">
    <location>
        <begin position="91"/>
        <end position="119"/>
    </location>
</feature>
<dbReference type="Proteomes" id="UP000092445">
    <property type="component" value="Unassembled WGS sequence"/>
</dbReference>
<evidence type="ECO:0000256" key="1">
    <source>
        <dbReference type="ARBA" id="ARBA00004123"/>
    </source>
</evidence>
<feature type="domain" description="C2H2-type" evidence="11">
    <location>
        <begin position="119"/>
        <end position="146"/>
    </location>
</feature>
<dbReference type="Gene3D" id="3.30.160.60">
    <property type="entry name" value="Classic Zinc Finger"/>
    <property type="match status" value="6"/>
</dbReference>
<evidence type="ECO:0000313" key="12">
    <source>
        <dbReference type="EnsemblMetazoa" id="GPAI007493-PA"/>
    </source>
</evidence>
<dbReference type="InterPro" id="IPR050329">
    <property type="entry name" value="GLI_C2H2-zinc-finger"/>
</dbReference>
<dbReference type="GO" id="GO:0005634">
    <property type="term" value="C:nucleus"/>
    <property type="evidence" value="ECO:0007669"/>
    <property type="project" value="UniProtKB-SubCell"/>
</dbReference>
<dbReference type="GO" id="GO:0045944">
    <property type="term" value="P:positive regulation of transcription by RNA polymerase II"/>
    <property type="evidence" value="ECO:0007669"/>
    <property type="project" value="UniProtKB-ARBA"/>
</dbReference>
<dbReference type="FunFam" id="3.30.160.60:FF:002343">
    <property type="entry name" value="Zinc finger protein 33A"/>
    <property type="match status" value="1"/>
</dbReference>
<keyword evidence="4" id="KW-0677">Repeat</keyword>
<feature type="compositionally biased region" description="Polar residues" evidence="10">
    <location>
        <begin position="856"/>
        <end position="866"/>
    </location>
</feature>
<dbReference type="PROSITE" id="PS00028">
    <property type="entry name" value="ZINC_FINGER_C2H2_1"/>
    <property type="match status" value="7"/>
</dbReference>
<evidence type="ECO:0000313" key="13">
    <source>
        <dbReference type="Proteomes" id="UP000092445"/>
    </source>
</evidence>
<proteinExistence type="inferred from homology"/>
<dbReference type="PANTHER" id="PTHR19818">
    <property type="entry name" value="ZINC FINGER PROTEIN ZIC AND GLI"/>
    <property type="match status" value="1"/>
</dbReference>
<evidence type="ECO:0000256" key="10">
    <source>
        <dbReference type="SAM" id="MobiDB-lite"/>
    </source>
</evidence>
<dbReference type="GO" id="GO:0000978">
    <property type="term" value="F:RNA polymerase II cis-regulatory region sequence-specific DNA binding"/>
    <property type="evidence" value="ECO:0007669"/>
    <property type="project" value="TreeGrafter"/>
</dbReference>
<dbReference type="GO" id="GO:0000981">
    <property type="term" value="F:DNA-binding transcription factor activity, RNA polymerase II-specific"/>
    <property type="evidence" value="ECO:0007669"/>
    <property type="project" value="TreeGrafter"/>
</dbReference>
<sequence length="898" mass="101998">MLSRSHMKKQCSKIVRIVHQNREFREPLAADVCSHSGFVLARFTEQKHVGERSRVQLICTKCSGVYGNENELSDHYKAHHEYSKSWKGVIYRCKRCQKSLKSYSSVRRHFREAHNDKVYDCQKCSASFKYKQNLRYHLAKHDNRKPFKCTYCDKAFVLRYELLIHIRIHTGEKPYKCQICNLGFAHRSNFVRHFRLHGISQSSRKSDECFKNAADAPTSSNVDCAKDAPKKRTFTEGLDQISTSENNFINNTYSPAEISLDIKPINALANNDNVSGSATTVGKIIASVATKKYEQTPGQRSLLKKNYRLELNSHNSAQHSTFRLISNISRPLENPLSFKRTQKLSNIGEPSSTENLSINIKCVRALNSKKDFTKTTGCAKEKRLIRKNFICPRSSDLPQNVLNTSCHVFTYAKLSKNYTSESYNANLEMLQSSLPSTPPKSNGEDNKQIKENFLSNTVDNVQNPLNQVKPKPLHTNALILRSSESLTTNTCDLEQLTYSGNSIPLNGNIVGDNALTQPNPTSVPETVEPLASPGHSTDGRNLPLIGHFHSPVNVEKANAVSPHLKYACNERSLAEKFRDESGNYIFSNESTNSNELINQEISCKSESFASQTVGASMLPAKPLVTAVKLLPAVDVNEYCSRRSEMKVSTLRIYKFQCAKCLKYFEKKSALNKHWRTHTGEKPYQCNLCPKSFADPSNYKKHKLLHRNVAEALKISKPVAKLSNASRIFAPDIDADCLEDKQGVQSINNMNEDDSLVGSMETSLLQNILENVIYREDILENLIRRRVRDVELLKKCLDRHNDIWRSLPMVAPHPKRKIEQKRGPKPKNKDPSNQQKEKKVRKQRMKKTNDELGKPSDANNVNPSFSAAQGIEETRLYESHAQQLLMMQQRQINLKKQSF</sequence>
<evidence type="ECO:0000256" key="4">
    <source>
        <dbReference type="ARBA" id="ARBA00022737"/>
    </source>
</evidence>
<reference evidence="12" key="2">
    <citation type="submission" date="2020-05" db="UniProtKB">
        <authorList>
            <consortium name="EnsemblMetazoa"/>
        </authorList>
    </citation>
    <scope>IDENTIFICATION</scope>
    <source>
        <strain evidence="12">IAEA</strain>
    </source>
</reference>
<dbReference type="STRING" id="7398.A0A1A9Z914"/>
<keyword evidence="6" id="KW-0862">Zinc</keyword>
<evidence type="ECO:0000256" key="9">
    <source>
        <dbReference type="PROSITE-ProRule" id="PRU00042"/>
    </source>
</evidence>
<dbReference type="FunFam" id="3.30.160.60:FF:000702">
    <property type="entry name" value="Transcription factor E4F1 isoform 1"/>
    <property type="match status" value="1"/>
</dbReference>
<reference evidence="13" key="1">
    <citation type="submission" date="2014-03" db="EMBL/GenBank/DDBJ databases">
        <authorList>
            <person name="Aksoy S."/>
            <person name="Warren W."/>
            <person name="Wilson R.K."/>
        </authorList>
    </citation>
    <scope>NUCLEOTIDE SEQUENCE [LARGE SCALE GENOMIC DNA]</scope>
    <source>
        <strain evidence="13">IAEA</strain>
    </source>
</reference>
<dbReference type="SMART" id="SM00355">
    <property type="entry name" value="ZnF_C2H2"/>
    <property type="match status" value="7"/>
</dbReference>
<evidence type="ECO:0000256" key="6">
    <source>
        <dbReference type="ARBA" id="ARBA00022833"/>
    </source>
</evidence>
<evidence type="ECO:0000256" key="2">
    <source>
        <dbReference type="ARBA" id="ARBA00006991"/>
    </source>
</evidence>
<feature type="domain" description="C2H2-type" evidence="11">
    <location>
        <begin position="655"/>
        <end position="682"/>
    </location>
</feature>
<dbReference type="PANTHER" id="PTHR19818:SF139">
    <property type="entry name" value="PAIR-RULE PROTEIN ODD-PAIRED"/>
    <property type="match status" value="1"/>
</dbReference>
<name>A0A1A9Z914_GLOPL</name>
<accession>A0A1A9Z914</accession>
<evidence type="ECO:0000256" key="7">
    <source>
        <dbReference type="ARBA" id="ARBA00023125"/>
    </source>
</evidence>
<dbReference type="FunFam" id="3.30.160.60:FF:000663">
    <property type="entry name" value="Zinc finger protein 45"/>
    <property type="match status" value="1"/>
</dbReference>
<feature type="compositionally biased region" description="Basic residues" evidence="10">
    <location>
        <begin position="812"/>
        <end position="825"/>
    </location>
</feature>
<keyword evidence="5 9" id="KW-0863">Zinc-finger</keyword>
<keyword evidence="13" id="KW-1185">Reference proteome</keyword>
<dbReference type="AlphaFoldDB" id="A0A1A9Z914"/>
<keyword evidence="3" id="KW-0479">Metal-binding</keyword>
<keyword evidence="7" id="KW-0238">DNA-binding</keyword>
<dbReference type="SUPFAM" id="SSF57667">
    <property type="entry name" value="beta-beta-alpha zinc fingers"/>
    <property type="match status" value="3"/>
</dbReference>
<evidence type="ECO:0000256" key="8">
    <source>
        <dbReference type="ARBA" id="ARBA00023242"/>
    </source>
</evidence>
<feature type="domain" description="C2H2-type" evidence="11">
    <location>
        <begin position="147"/>
        <end position="174"/>
    </location>
</feature>
<evidence type="ECO:0000259" key="11">
    <source>
        <dbReference type="PROSITE" id="PS50157"/>
    </source>
</evidence>
<feature type="domain" description="C2H2-type" evidence="11">
    <location>
        <begin position="175"/>
        <end position="202"/>
    </location>
</feature>
<dbReference type="GO" id="GO:0008270">
    <property type="term" value="F:zinc ion binding"/>
    <property type="evidence" value="ECO:0007669"/>
    <property type="project" value="UniProtKB-KW"/>
</dbReference>
<dbReference type="InterPro" id="IPR013087">
    <property type="entry name" value="Znf_C2H2_type"/>
</dbReference>
<evidence type="ECO:0000256" key="5">
    <source>
        <dbReference type="ARBA" id="ARBA00022771"/>
    </source>
</evidence>
<protein>
    <recommendedName>
        <fullName evidence="11">C2H2-type domain-containing protein</fullName>
    </recommendedName>
</protein>
<dbReference type="VEuPathDB" id="VectorBase:GPAI007493"/>
<dbReference type="Pfam" id="PF00096">
    <property type="entry name" value="zf-C2H2"/>
    <property type="match status" value="5"/>
</dbReference>
<comment type="subcellular location">
    <subcellularLocation>
        <location evidence="1">Nucleus</location>
    </subcellularLocation>
</comment>
<feature type="domain" description="C2H2-type" evidence="11">
    <location>
        <begin position="683"/>
        <end position="710"/>
    </location>
</feature>
<feature type="region of interest" description="Disordered" evidence="10">
    <location>
        <begin position="807"/>
        <end position="866"/>
    </location>
</feature>
<dbReference type="PROSITE" id="PS50157">
    <property type="entry name" value="ZINC_FINGER_C2H2_2"/>
    <property type="match status" value="6"/>
</dbReference>
<keyword evidence="8" id="KW-0539">Nucleus</keyword>
<evidence type="ECO:0000256" key="3">
    <source>
        <dbReference type="ARBA" id="ARBA00022723"/>
    </source>
</evidence>